<dbReference type="EMBL" id="PDEQ01000002">
    <property type="protein sequence ID" value="PEN14611.1"/>
    <property type="molecule type" value="Genomic_DNA"/>
</dbReference>
<dbReference type="Gene3D" id="3.90.1600.10">
    <property type="entry name" value="Palm domain of DNA polymerase"/>
    <property type="match status" value="1"/>
</dbReference>
<protein>
    <recommendedName>
        <fullName evidence="2">DNA-directed DNA polymerase</fullName>
        <ecNumber evidence="2">2.7.7.7</ecNumber>
    </recommendedName>
</protein>
<keyword evidence="4" id="KW-0548">Nucleotidyltransferase</keyword>
<dbReference type="InterPro" id="IPR036397">
    <property type="entry name" value="RNaseH_sf"/>
</dbReference>
<dbReference type="SMART" id="SM00486">
    <property type="entry name" value="POLBc"/>
    <property type="match status" value="1"/>
</dbReference>
<feature type="region of interest" description="Disordered" evidence="8">
    <location>
        <begin position="1"/>
        <end position="43"/>
    </location>
</feature>
<dbReference type="InterPro" id="IPR042087">
    <property type="entry name" value="DNA_pol_B_thumb"/>
</dbReference>
<evidence type="ECO:0000256" key="7">
    <source>
        <dbReference type="ARBA" id="ARBA00049244"/>
    </source>
</evidence>
<evidence type="ECO:0000256" key="1">
    <source>
        <dbReference type="ARBA" id="ARBA00005755"/>
    </source>
</evidence>
<evidence type="ECO:0000313" key="12">
    <source>
        <dbReference type="Proteomes" id="UP000220102"/>
    </source>
</evidence>
<keyword evidence="3" id="KW-0808">Transferase</keyword>
<sequence length="818" mass="94625">MLTRPDVFARFQRPDAGTGSTDSTPTAKDANPNPDVDAALFGKDPTPRIVDIEPLMDAPSDEPARVRLYQRSEDGRRITTEEDRLFPFFFISDITLLRGHRSTFKFTELEGDNHYRYLVIFNTWADYWNAIRTVEHRSTTDDGRPDELYQVGSPAQQYMMQTGKTCFLEMKPGDLHRLQLDIEVYSEQGFPNAKRPDDRIIIVALSDNRDWTKVLHLDASTDDAERDLLCTLVNVIRERDPDVIEGYNCFSFDFDYILKRCERHGVDFAIGRDGSTPRTYESSMRFAERTVDYPAMAVHGRHVIDVYFQVMAFDVFKRDLPDYSLKTAAKYFGFAPEDRTYIPGDEIDRYWREDRDRLLDYALDDVIETERLARHLSGSTFYLTQMLPMTYGGAARRGPASKIESLFVREYLRKRHSLPRSEWGTQSMGGYTDIFMTGVLGPVVYADVESLYPSIMLNYDIQPAGDRLGVFPQLLDRLTNLRLETKQAMRDAADDKVRSELDARQNSYKVLINSFYGNLGFTLAIFNDFEEADRVARIGQQILRDLISEIQDRGGTVIEVDTDGVLFVPPDDVRGEDNEIQFTRDLTSAMPEGIRVGFDGRFQKMLSYKKKNYALRTYDGSLKFKGSSLISRSNEKFGRRFVREAIELLLERDVEGLHELYIRYRESIEAHDWENVYSFARTETLKDTIEQYERDVQEGDRPRAATYELAKRRMQATGQTIRKGDRISYYITGDDPNVTAFKNCRLATEWDPDQPDENTAYYLKRLDQFSRKFEVFFSDADFRLIFSPEDLFGFSADGIEIQKTRPTSDVRTDENVPF</sequence>
<keyword evidence="6" id="KW-0238">DNA-binding</keyword>
<dbReference type="RefSeq" id="WP_098074784.1">
    <property type="nucleotide sequence ID" value="NZ_PDEQ01000002.1"/>
</dbReference>
<dbReference type="InterPro" id="IPR006134">
    <property type="entry name" value="DNA-dir_DNA_pol_B_multi_dom"/>
</dbReference>
<proteinExistence type="inferred from homology"/>
<evidence type="ECO:0000256" key="3">
    <source>
        <dbReference type="ARBA" id="ARBA00022679"/>
    </source>
</evidence>
<name>A0A2A8D147_9BACT</name>
<dbReference type="OrthoDB" id="5807460at2"/>
<comment type="catalytic activity">
    <reaction evidence="7">
        <text>DNA(n) + a 2'-deoxyribonucleoside 5'-triphosphate = DNA(n+1) + diphosphate</text>
        <dbReference type="Rhea" id="RHEA:22508"/>
        <dbReference type="Rhea" id="RHEA-COMP:17339"/>
        <dbReference type="Rhea" id="RHEA-COMP:17340"/>
        <dbReference type="ChEBI" id="CHEBI:33019"/>
        <dbReference type="ChEBI" id="CHEBI:61560"/>
        <dbReference type="ChEBI" id="CHEBI:173112"/>
        <dbReference type="EC" id="2.7.7.7"/>
    </reaction>
</comment>
<dbReference type="InterPro" id="IPR006172">
    <property type="entry name" value="DNA-dir_DNA_pol_B"/>
</dbReference>
<dbReference type="EC" id="2.7.7.7" evidence="2"/>
<dbReference type="GO" id="GO:0003677">
    <property type="term" value="F:DNA binding"/>
    <property type="evidence" value="ECO:0007669"/>
    <property type="project" value="UniProtKB-KW"/>
</dbReference>
<dbReference type="InterPro" id="IPR043502">
    <property type="entry name" value="DNA/RNA_pol_sf"/>
</dbReference>
<dbReference type="InterPro" id="IPR050240">
    <property type="entry name" value="DNA_pol_type-B"/>
</dbReference>
<reference evidence="11 12" key="1">
    <citation type="submission" date="2017-10" db="EMBL/GenBank/DDBJ databases">
        <title>Draft genome of Longibacter Salinarum.</title>
        <authorList>
            <person name="Goh K.M."/>
            <person name="Shamsir M.S."/>
            <person name="Lim S.W."/>
        </authorList>
    </citation>
    <scope>NUCLEOTIDE SEQUENCE [LARGE SCALE GENOMIC DNA]</scope>
    <source>
        <strain evidence="11 12">KCTC 52045</strain>
    </source>
</reference>
<evidence type="ECO:0000313" key="11">
    <source>
        <dbReference type="EMBL" id="PEN14611.1"/>
    </source>
</evidence>
<evidence type="ECO:0000256" key="4">
    <source>
        <dbReference type="ARBA" id="ARBA00022695"/>
    </source>
</evidence>
<dbReference type="PANTHER" id="PTHR10322">
    <property type="entry name" value="DNA POLYMERASE CATALYTIC SUBUNIT"/>
    <property type="match status" value="1"/>
</dbReference>
<comment type="caution">
    <text evidence="11">The sequence shown here is derived from an EMBL/GenBank/DDBJ whole genome shotgun (WGS) entry which is preliminary data.</text>
</comment>
<evidence type="ECO:0000256" key="8">
    <source>
        <dbReference type="SAM" id="MobiDB-lite"/>
    </source>
</evidence>
<dbReference type="AlphaFoldDB" id="A0A2A8D147"/>
<comment type="similarity">
    <text evidence="1">Belongs to the DNA polymerase type-B family.</text>
</comment>
<accession>A0A2A8D147</accession>
<evidence type="ECO:0000256" key="5">
    <source>
        <dbReference type="ARBA" id="ARBA00022932"/>
    </source>
</evidence>
<keyword evidence="5" id="KW-0239">DNA-directed DNA polymerase</keyword>
<dbReference type="Pfam" id="PF00136">
    <property type="entry name" value="DNA_pol_B"/>
    <property type="match status" value="1"/>
</dbReference>
<dbReference type="SUPFAM" id="SSF56672">
    <property type="entry name" value="DNA/RNA polymerases"/>
    <property type="match status" value="1"/>
</dbReference>
<dbReference type="InterPro" id="IPR006133">
    <property type="entry name" value="DNA-dir_DNA_pol_B_exonuc"/>
</dbReference>
<dbReference type="PRINTS" id="PR00106">
    <property type="entry name" value="DNAPOLB"/>
</dbReference>
<gene>
    <name evidence="11" type="ORF">CRI94_06205</name>
</gene>
<dbReference type="Gene3D" id="1.10.132.60">
    <property type="entry name" value="DNA polymerase family B, C-terminal domain"/>
    <property type="match status" value="1"/>
</dbReference>
<evidence type="ECO:0000256" key="6">
    <source>
        <dbReference type="ARBA" id="ARBA00023125"/>
    </source>
</evidence>
<dbReference type="Pfam" id="PF03104">
    <property type="entry name" value="DNA_pol_B_exo1"/>
    <property type="match status" value="1"/>
</dbReference>
<evidence type="ECO:0000259" key="9">
    <source>
        <dbReference type="Pfam" id="PF00136"/>
    </source>
</evidence>
<dbReference type="InterPro" id="IPR023211">
    <property type="entry name" value="DNA_pol_palm_dom_sf"/>
</dbReference>
<keyword evidence="12" id="KW-1185">Reference proteome</keyword>
<feature type="domain" description="DNA-directed DNA polymerase family B multifunctional" evidence="9">
    <location>
        <begin position="467"/>
        <end position="766"/>
    </location>
</feature>
<evidence type="ECO:0000256" key="2">
    <source>
        <dbReference type="ARBA" id="ARBA00012417"/>
    </source>
</evidence>
<dbReference type="Gene3D" id="3.30.420.10">
    <property type="entry name" value="Ribonuclease H-like superfamily/Ribonuclease H"/>
    <property type="match status" value="1"/>
</dbReference>
<dbReference type="PANTHER" id="PTHR10322:SF23">
    <property type="entry name" value="DNA POLYMERASE DELTA CATALYTIC SUBUNIT"/>
    <property type="match status" value="1"/>
</dbReference>
<dbReference type="SUPFAM" id="SSF53098">
    <property type="entry name" value="Ribonuclease H-like"/>
    <property type="match status" value="1"/>
</dbReference>
<dbReference type="GO" id="GO:0000166">
    <property type="term" value="F:nucleotide binding"/>
    <property type="evidence" value="ECO:0007669"/>
    <property type="project" value="InterPro"/>
</dbReference>
<dbReference type="CDD" id="cd05785">
    <property type="entry name" value="DNA_polB_like2_exo"/>
    <property type="match status" value="1"/>
</dbReference>
<organism evidence="11 12">
    <name type="scientific">Longibacter salinarum</name>
    <dbReference type="NCBI Taxonomy" id="1850348"/>
    <lineage>
        <taxon>Bacteria</taxon>
        <taxon>Pseudomonadati</taxon>
        <taxon>Rhodothermota</taxon>
        <taxon>Rhodothermia</taxon>
        <taxon>Rhodothermales</taxon>
        <taxon>Salisaetaceae</taxon>
        <taxon>Longibacter</taxon>
    </lineage>
</organism>
<dbReference type="GO" id="GO:0003887">
    <property type="term" value="F:DNA-directed DNA polymerase activity"/>
    <property type="evidence" value="ECO:0007669"/>
    <property type="project" value="UniProtKB-KW"/>
</dbReference>
<evidence type="ECO:0000259" key="10">
    <source>
        <dbReference type="Pfam" id="PF03104"/>
    </source>
</evidence>
<feature type="domain" description="DNA-directed DNA polymerase family B exonuclease" evidence="10">
    <location>
        <begin position="174"/>
        <end position="327"/>
    </location>
</feature>
<dbReference type="Proteomes" id="UP000220102">
    <property type="component" value="Unassembled WGS sequence"/>
</dbReference>
<dbReference type="Gene3D" id="1.10.287.690">
    <property type="entry name" value="Helix hairpin bin"/>
    <property type="match status" value="1"/>
</dbReference>
<dbReference type="InterPro" id="IPR012337">
    <property type="entry name" value="RNaseH-like_sf"/>
</dbReference>